<dbReference type="CDD" id="cd21451">
    <property type="entry name" value="DLC-like_TCTEX1D"/>
    <property type="match status" value="1"/>
</dbReference>
<sequence length="222" mass="25277">MSQQHAPSSASSLSSGPTLIGMIRARKLATKIKKRAQFLVAERRRMDNTGKAVTVHRDFPKNTRVDDHLGIGKSFHNLRIQTPTQSRSPSVGSKQGYSTAINTIQEVKNTYRTEPVNRFSRKEVTDVIEEVLSEHLEGQTYNYEFCKDTSKKLSEVIKQRVKYMGYSRYKLICVVYMGQVKNQGMRIASRCLWNTEFDNVAEASYRNGELFAVATVFGAFYE</sequence>
<dbReference type="KEGG" id="aten:116299139"/>
<comment type="similarity">
    <text evidence="1">Belongs to the dynein light chain Tctex-type family.</text>
</comment>
<keyword evidence="2" id="KW-1185">Reference proteome</keyword>
<dbReference type="Proteomes" id="UP000515163">
    <property type="component" value="Unplaced"/>
</dbReference>
<dbReference type="GO" id="GO:0005868">
    <property type="term" value="C:cytoplasmic dynein complex"/>
    <property type="evidence" value="ECO:0007669"/>
    <property type="project" value="TreeGrafter"/>
</dbReference>
<dbReference type="GO" id="GO:0007018">
    <property type="term" value="P:microtubule-based movement"/>
    <property type="evidence" value="ECO:0007669"/>
    <property type="project" value="TreeGrafter"/>
</dbReference>
<dbReference type="AlphaFoldDB" id="A0A6P8ICR3"/>
<evidence type="ECO:0000313" key="2">
    <source>
        <dbReference type="Proteomes" id="UP000515163"/>
    </source>
</evidence>
<organism evidence="2 3">
    <name type="scientific">Actinia tenebrosa</name>
    <name type="common">Australian red waratah sea anemone</name>
    <dbReference type="NCBI Taxonomy" id="6105"/>
    <lineage>
        <taxon>Eukaryota</taxon>
        <taxon>Metazoa</taxon>
        <taxon>Cnidaria</taxon>
        <taxon>Anthozoa</taxon>
        <taxon>Hexacorallia</taxon>
        <taxon>Actiniaria</taxon>
        <taxon>Actiniidae</taxon>
        <taxon>Actinia</taxon>
    </lineage>
</organism>
<dbReference type="InterPro" id="IPR038586">
    <property type="entry name" value="Tctex-1-like_sf"/>
</dbReference>
<dbReference type="GeneID" id="116299139"/>
<dbReference type="InterPro" id="IPR005334">
    <property type="entry name" value="Tctex-1-like"/>
</dbReference>
<dbReference type="RefSeq" id="XP_031563632.1">
    <property type="nucleotide sequence ID" value="XM_031707772.1"/>
</dbReference>
<dbReference type="GO" id="GO:0005737">
    <property type="term" value="C:cytoplasm"/>
    <property type="evidence" value="ECO:0007669"/>
    <property type="project" value="TreeGrafter"/>
</dbReference>
<dbReference type="InParanoid" id="A0A6P8ICR3"/>
<dbReference type="OrthoDB" id="10260741at2759"/>
<reference evidence="3" key="1">
    <citation type="submission" date="2025-08" db="UniProtKB">
        <authorList>
            <consortium name="RefSeq"/>
        </authorList>
    </citation>
    <scope>IDENTIFICATION</scope>
    <source>
        <tissue evidence="3">Tentacle</tissue>
    </source>
</reference>
<name>A0A6P8ICR3_ACTTE</name>
<accession>A0A6P8ICR3</accession>
<dbReference type="PANTHER" id="PTHR21255:SF65">
    <property type="entry name" value="TCTEX1 DOMAIN-CONTAINING PROTEIN 2"/>
    <property type="match status" value="1"/>
</dbReference>
<evidence type="ECO:0000256" key="1">
    <source>
        <dbReference type="ARBA" id="ARBA00005361"/>
    </source>
</evidence>
<dbReference type="PANTHER" id="PTHR21255">
    <property type="entry name" value="T-COMPLEX-ASSOCIATED-TESTIS-EXPRESSED 1/ DYNEIN LIGHT CHAIN"/>
    <property type="match status" value="1"/>
</dbReference>
<proteinExistence type="inferred from homology"/>
<protein>
    <submittedName>
        <fullName evidence="3">Tctex1 domain-containing protein 1-B-like</fullName>
    </submittedName>
</protein>
<dbReference type="GO" id="GO:0045505">
    <property type="term" value="F:dynein intermediate chain binding"/>
    <property type="evidence" value="ECO:0007669"/>
    <property type="project" value="TreeGrafter"/>
</dbReference>
<dbReference type="Gene3D" id="3.30.1140.40">
    <property type="entry name" value="Tctex-1"/>
    <property type="match status" value="1"/>
</dbReference>
<gene>
    <name evidence="3" type="primary">LOC116299139</name>
</gene>
<evidence type="ECO:0000313" key="3">
    <source>
        <dbReference type="RefSeq" id="XP_031563632.1"/>
    </source>
</evidence>
<dbReference type="Pfam" id="PF03645">
    <property type="entry name" value="Tctex-1"/>
    <property type="match status" value="1"/>
</dbReference>